<dbReference type="EC" id="3.5.1.88" evidence="2"/>
<dbReference type="InterPro" id="IPR023635">
    <property type="entry name" value="Peptide_deformylase"/>
</dbReference>
<dbReference type="Gene3D" id="3.90.45.10">
    <property type="entry name" value="Peptide deformylase"/>
    <property type="match status" value="1"/>
</dbReference>
<feature type="binding site" evidence="2">
    <location>
        <position position="136"/>
    </location>
    <ligand>
        <name>Fe cation</name>
        <dbReference type="ChEBI" id="CHEBI:24875"/>
    </ligand>
</feature>
<dbReference type="Pfam" id="PF01327">
    <property type="entry name" value="Pep_deformylase"/>
    <property type="match status" value="1"/>
</dbReference>
<dbReference type="PIRSF" id="PIRSF004749">
    <property type="entry name" value="Pep_def"/>
    <property type="match status" value="1"/>
</dbReference>
<evidence type="ECO:0000313" key="4">
    <source>
        <dbReference type="Proteomes" id="UP000640485"/>
    </source>
</evidence>
<feature type="binding site" evidence="2">
    <location>
        <position position="90"/>
    </location>
    <ligand>
        <name>Fe cation</name>
        <dbReference type="ChEBI" id="CHEBI:24875"/>
    </ligand>
</feature>
<dbReference type="PRINTS" id="PR01576">
    <property type="entry name" value="PDEFORMYLASE"/>
</dbReference>
<protein>
    <recommendedName>
        <fullName evidence="2">Peptide deformylase</fullName>
        <shortName evidence="2">PDF</shortName>
        <ecNumber evidence="2">3.5.1.88</ecNumber>
    </recommendedName>
    <alternativeName>
        <fullName evidence="2">Polypeptide deformylase</fullName>
    </alternativeName>
</protein>
<sequence>MLIHPDPRLHQRCEPAGSVSGQELRTLTADLLATMYEAGGRGLAAPQIGVMLRAFVMDAHWKEGRPDPQVMLDPEILSRSVEEVAAVEQCLSIPDQPVEVLRSASIAIAWYDLDGHHHERTLSGIEARIFQHEADHLDGRLIVDPVDGAE</sequence>
<dbReference type="CDD" id="cd00487">
    <property type="entry name" value="Pep_deformylase"/>
    <property type="match status" value="1"/>
</dbReference>
<accession>A0A934SHW0</accession>
<keyword evidence="2" id="KW-0479">Metal-binding</keyword>
<dbReference type="PANTHER" id="PTHR10458">
    <property type="entry name" value="PEPTIDE DEFORMYLASE"/>
    <property type="match status" value="1"/>
</dbReference>
<dbReference type="NCBIfam" id="NF001159">
    <property type="entry name" value="PRK00150.1-3"/>
    <property type="match status" value="1"/>
</dbReference>
<keyword evidence="2" id="KW-0408">Iron</keyword>
<reference evidence="3" key="1">
    <citation type="submission" date="2021-01" db="EMBL/GenBank/DDBJ databases">
        <title>Paracoccus amoyensis sp. nov., isolated from the surface seawater along the coast of Xiamen Island, China.</title>
        <authorList>
            <person name="Lyu L."/>
        </authorList>
    </citation>
    <scope>NUCLEOTIDE SEQUENCE</scope>
    <source>
        <strain evidence="3">MJ17</strain>
    </source>
</reference>
<comment type="catalytic activity">
    <reaction evidence="2">
        <text>N-terminal N-formyl-L-methionyl-[peptide] + H2O = N-terminal L-methionyl-[peptide] + formate</text>
        <dbReference type="Rhea" id="RHEA:24420"/>
        <dbReference type="Rhea" id="RHEA-COMP:10639"/>
        <dbReference type="Rhea" id="RHEA-COMP:10640"/>
        <dbReference type="ChEBI" id="CHEBI:15377"/>
        <dbReference type="ChEBI" id="CHEBI:15740"/>
        <dbReference type="ChEBI" id="CHEBI:49298"/>
        <dbReference type="ChEBI" id="CHEBI:64731"/>
        <dbReference type="EC" id="3.5.1.88"/>
    </reaction>
</comment>
<keyword evidence="2 3" id="KW-0378">Hydrolase</keyword>
<dbReference type="EMBL" id="JAEPRQ010000001">
    <property type="protein sequence ID" value="MBK4214753.1"/>
    <property type="molecule type" value="Genomic_DNA"/>
</dbReference>
<gene>
    <name evidence="2 3" type="primary">def</name>
    <name evidence="3" type="ORF">JJJ17_02315</name>
</gene>
<dbReference type="GO" id="GO:0042586">
    <property type="term" value="F:peptide deformylase activity"/>
    <property type="evidence" value="ECO:0007669"/>
    <property type="project" value="UniProtKB-UniRule"/>
</dbReference>
<feature type="binding site" evidence="2">
    <location>
        <position position="132"/>
    </location>
    <ligand>
        <name>Fe cation</name>
        <dbReference type="ChEBI" id="CHEBI:24875"/>
    </ligand>
</feature>
<feature type="active site" evidence="2">
    <location>
        <position position="133"/>
    </location>
</feature>
<dbReference type="InterPro" id="IPR036821">
    <property type="entry name" value="Peptide_deformylase_sf"/>
</dbReference>
<comment type="similarity">
    <text evidence="1 2">Belongs to the polypeptide deformylase family.</text>
</comment>
<comment type="function">
    <text evidence="2">Removes the formyl group from the N-terminal Met of newly synthesized proteins. Requires at least a dipeptide for an efficient rate of reaction. N-terminal L-methionine is a prerequisite for activity but the enzyme has broad specificity at other positions.</text>
</comment>
<comment type="caution">
    <text evidence="3">The sequence shown here is derived from an EMBL/GenBank/DDBJ whole genome shotgun (WGS) entry which is preliminary data.</text>
</comment>
<proteinExistence type="inferred from homology"/>
<dbReference type="GO" id="GO:0046872">
    <property type="term" value="F:metal ion binding"/>
    <property type="evidence" value="ECO:0007669"/>
    <property type="project" value="UniProtKB-KW"/>
</dbReference>
<evidence type="ECO:0000256" key="1">
    <source>
        <dbReference type="ARBA" id="ARBA00010759"/>
    </source>
</evidence>
<evidence type="ECO:0000256" key="2">
    <source>
        <dbReference type="HAMAP-Rule" id="MF_00163"/>
    </source>
</evidence>
<dbReference type="AlphaFoldDB" id="A0A934SHW0"/>
<name>A0A934SHW0_9RHOB</name>
<organism evidence="3 4">
    <name type="scientific">Paracoccus caeni</name>
    <dbReference type="NCBI Taxonomy" id="657651"/>
    <lineage>
        <taxon>Bacteria</taxon>
        <taxon>Pseudomonadati</taxon>
        <taxon>Pseudomonadota</taxon>
        <taxon>Alphaproteobacteria</taxon>
        <taxon>Rhodobacterales</taxon>
        <taxon>Paracoccaceae</taxon>
        <taxon>Paracoccus</taxon>
    </lineage>
</organism>
<dbReference type="GO" id="GO:0006412">
    <property type="term" value="P:translation"/>
    <property type="evidence" value="ECO:0007669"/>
    <property type="project" value="UniProtKB-UniRule"/>
</dbReference>
<keyword evidence="2" id="KW-0648">Protein biosynthesis</keyword>
<dbReference type="PANTHER" id="PTHR10458:SF22">
    <property type="entry name" value="PEPTIDE DEFORMYLASE"/>
    <property type="match status" value="1"/>
</dbReference>
<dbReference type="Proteomes" id="UP000640485">
    <property type="component" value="Unassembled WGS sequence"/>
</dbReference>
<comment type="cofactor">
    <cofactor evidence="2">
        <name>Fe(2+)</name>
        <dbReference type="ChEBI" id="CHEBI:29033"/>
    </cofactor>
    <text evidence="2">Binds 1 Fe(2+) ion.</text>
</comment>
<dbReference type="HAMAP" id="MF_00163">
    <property type="entry name" value="Pep_deformylase"/>
    <property type="match status" value="1"/>
</dbReference>
<dbReference type="SUPFAM" id="SSF56420">
    <property type="entry name" value="Peptide deformylase"/>
    <property type="match status" value="1"/>
</dbReference>
<dbReference type="NCBIfam" id="TIGR00079">
    <property type="entry name" value="pept_deformyl"/>
    <property type="match status" value="1"/>
</dbReference>
<keyword evidence="4" id="KW-1185">Reference proteome</keyword>
<evidence type="ECO:0000313" key="3">
    <source>
        <dbReference type="EMBL" id="MBK4214753.1"/>
    </source>
</evidence>